<dbReference type="NCBIfam" id="TIGR01082">
    <property type="entry name" value="murC"/>
    <property type="match status" value="1"/>
</dbReference>
<dbReference type="AlphaFoldDB" id="A0A8J7PRI3"/>
<evidence type="ECO:0000256" key="4">
    <source>
        <dbReference type="ARBA" id="ARBA00022490"/>
    </source>
</evidence>
<evidence type="ECO:0000256" key="2">
    <source>
        <dbReference type="ARBA" id="ARBA00004752"/>
    </source>
</evidence>
<name>A0A8J7PRI3_9PROT</name>
<dbReference type="SUPFAM" id="SSF51984">
    <property type="entry name" value="MurCD N-terminal domain"/>
    <property type="match status" value="1"/>
</dbReference>
<dbReference type="Pfam" id="PF01225">
    <property type="entry name" value="Mur_ligase"/>
    <property type="match status" value="1"/>
</dbReference>
<feature type="domain" description="Mur ligase central" evidence="17">
    <location>
        <begin position="113"/>
        <end position="304"/>
    </location>
</feature>
<proteinExistence type="inferred from homology"/>
<evidence type="ECO:0000259" key="17">
    <source>
        <dbReference type="Pfam" id="PF08245"/>
    </source>
</evidence>
<protein>
    <recommendedName>
        <fullName evidence="3 14">UDP-N-acetylmuramate--L-alanine ligase</fullName>
        <ecNumber evidence="3 14">6.3.2.8</ecNumber>
    </recommendedName>
    <alternativeName>
        <fullName evidence="14">UDP-N-acetylmuramoyl-L-alanine synthetase</fullName>
    </alternativeName>
</protein>
<dbReference type="Pfam" id="PF02875">
    <property type="entry name" value="Mur_ligase_C"/>
    <property type="match status" value="1"/>
</dbReference>
<comment type="subcellular location">
    <subcellularLocation>
        <location evidence="1 14">Cytoplasm</location>
    </subcellularLocation>
</comment>
<dbReference type="SUPFAM" id="SSF53623">
    <property type="entry name" value="MurD-like peptide ligases, catalytic domain"/>
    <property type="match status" value="1"/>
</dbReference>
<comment type="similarity">
    <text evidence="14">Belongs to the MurCDEF family.</text>
</comment>
<keyword evidence="7 14" id="KW-0547">Nucleotide-binding</keyword>
<dbReference type="PANTHER" id="PTHR43445:SF3">
    <property type="entry name" value="UDP-N-ACETYLMURAMATE--L-ALANINE LIGASE"/>
    <property type="match status" value="1"/>
</dbReference>
<dbReference type="EC" id="6.3.2.8" evidence="3 14"/>
<evidence type="ECO:0000259" key="16">
    <source>
        <dbReference type="Pfam" id="PF02875"/>
    </source>
</evidence>
<comment type="catalytic activity">
    <reaction evidence="13 14">
        <text>UDP-N-acetyl-alpha-D-muramate + L-alanine + ATP = UDP-N-acetyl-alpha-D-muramoyl-L-alanine + ADP + phosphate + H(+)</text>
        <dbReference type="Rhea" id="RHEA:23372"/>
        <dbReference type="ChEBI" id="CHEBI:15378"/>
        <dbReference type="ChEBI" id="CHEBI:30616"/>
        <dbReference type="ChEBI" id="CHEBI:43474"/>
        <dbReference type="ChEBI" id="CHEBI:57972"/>
        <dbReference type="ChEBI" id="CHEBI:70757"/>
        <dbReference type="ChEBI" id="CHEBI:83898"/>
        <dbReference type="ChEBI" id="CHEBI:456216"/>
        <dbReference type="EC" id="6.3.2.8"/>
    </reaction>
</comment>
<sequence>MRVCPQSVGIIHFVGIGGIGMSGIAEVLHSLNYSVRGSDLTENANVQRLKKLGIPVFIGHQSHQVDDAALVVVSSDIKSDNVELQQARILSLPIVRRAEMLAELMRLKPSIAVAGTHGKTSTTSLGATVLEAGGLDPTVVSGGIINAYGTNARLGSGEWIIVEADESDGTFTKLPATHAIVTNIDPEHMSHYGSFSALKDAFHSFLSNIPFYGLGIVCIDHPEIRAMLPRLTDRRVVTYGFSQDADIKAENIEFNASGSQFDVCISERFLTICKNAVRINHLSRIRLSMFGEHNVQNALSILALALELGIDPMAIHKGFASFKGVKRRFTKTGEVNGITIIDDYAHHPVEIEVVLKTARQVSQGKIIAVLQPHRYSRLKELYESFCSCFKEADHVIVAPIYAAGEEPIIGLHHEQLASDIRKHNHTNVVTIQEREELASTIMTLGHSGDMVVCLGAGSISAWAQALPEELKQWDKLDNSNDVLTKRGEING</sequence>
<reference evidence="18" key="1">
    <citation type="submission" date="2021-02" db="EMBL/GenBank/DDBJ databases">
        <title>Thiocyanate and organic carbon inputs drive convergent selection for specific autotrophic Afipia and Thiobacillus strains within complex microbiomes.</title>
        <authorList>
            <person name="Huddy R.J."/>
            <person name="Sachdeva R."/>
            <person name="Kadzinga F."/>
            <person name="Kantor R.S."/>
            <person name="Harrison S.T.L."/>
            <person name="Banfield J.F."/>
        </authorList>
    </citation>
    <scope>NUCLEOTIDE SEQUENCE</scope>
    <source>
        <strain evidence="18">SCN18_10_11_15_R4_P_38_20</strain>
    </source>
</reference>
<dbReference type="SUPFAM" id="SSF53244">
    <property type="entry name" value="MurD-like peptide ligases, peptide-binding domain"/>
    <property type="match status" value="1"/>
</dbReference>
<evidence type="ECO:0000256" key="8">
    <source>
        <dbReference type="ARBA" id="ARBA00022840"/>
    </source>
</evidence>
<evidence type="ECO:0000256" key="12">
    <source>
        <dbReference type="ARBA" id="ARBA00023316"/>
    </source>
</evidence>
<evidence type="ECO:0000256" key="7">
    <source>
        <dbReference type="ARBA" id="ARBA00022741"/>
    </source>
</evidence>
<keyword evidence="8 14" id="KW-0067">ATP-binding</keyword>
<dbReference type="Proteomes" id="UP000664414">
    <property type="component" value="Unassembled WGS sequence"/>
</dbReference>
<dbReference type="Gene3D" id="3.90.190.20">
    <property type="entry name" value="Mur ligase, C-terminal domain"/>
    <property type="match status" value="1"/>
</dbReference>
<evidence type="ECO:0000313" key="18">
    <source>
        <dbReference type="EMBL" id="MBN9413352.1"/>
    </source>
</evidence>
<dbReference type="HAMAP" id="MF_00046">
    <property type="entry name" value="MurC"/>
    <property type="match status" value="1"/>
</dbReference>
<dbReference type="InterPro" id="IPR000713">
    <property type="entry name" value="Mur_ligase_N"/>
</dbReference>
<dbReference type="Gene3D" id="3.40.50.720">
    <property type="entry name" value="NAD(P)-binding Rossmann-like Domain"/>
    <property type="match status" value="1"/>
</dbReference>
<dbReference type="Pfam" id="PF08245">
    <property type="entry name" value="Mur_ligase_M"/>
    <property type="match status" value="1"/>
</dbReference>
<dbReference type="GO" id="GO:0009252">
    <property type="term" value="P:peptidoglycan biosynthetic process"/>
    <property type="evidence" value="ECO:0007669"/>
    <property type="project" value="UniProtKB-UniRule"/>
</dbReference>
<comment type="pathway">
    <text evidence="2 14">Cell wall biogenesis; peptidoglycan biosynthesis.</text>
</comment>
<keyword evidence="10 14" id="KW-0573">Peptidoglycan synthesis</keyword>
<evidence type="ECO:0000256" key="11">
    <source>
        <dbReference type="ARBA" id="ARBA00023306"/>
    </source>
</evidence>
<evidence type="ECO:0000313" key="19">
    <source>
        <dbReference type="Proteomes" id="UP000664414"/>
    </source>
</evidence>
<keyword evidence="12 14" id="KW-0961">Cell wall biogenesis/degradation</keyword>
<organism evidence="18 19">
    <name type="scientific">Candidatus Paracaedimonas acanthamoebae</name>
    <dbReference type="NCBI Taxonomy" id="244581"/>
    <lineage>
        <taxon>Bacteria</taxon>
        <taxon>Pseudomonadati</taxon>
        <taxon>Pseudomonadota</taxon>
        <taxon>Alphaproteobacteria</taxon>
        <taxon>Holosporales</taxon>
        <taxon>Caedimonadaceae</taxon>
        <taxon>Candidatus Paracaedimonas</taxon>
    </lineage>
</organism>
<dbReference type="GO" id="GO:0008360">
    <property type="term" value="P:regulation of cell shape"/>
    <property type="evidence" value="ECO:0007669"/>
    <property type="project" value="UniProtKB-KW"/>
</dbReference>
<dbReference type="GO" id="GO:0005737">
    <property type="term" value="C:cytoplasm"/>
    <property type="evidence" value="ECO:0007669"/>
    <property type="project" value="UniProtKB-SubCell"/>
</dbReference>
<evidence type="ECO:0000256" key="9">
    <source>
        <dbReference type="ARBA" id="ARBA00022960"/>
    </source>
</evidence>
<dbReference type="PANTHER" id="PTHR43445">
    <property type="entry name" value="UDP-N-ACETYLMURAMATE--L-ALANINE LIGASE-RELATED"/>
    <property type="match status" value="1"/>
</dbReference>
<dbReference type="InterPro" id="IPR050061">
    <property type="entry name" value="MurCDEF_pg_biosynth"/>
</dbReference>
<keyword evidence="9 14" id="KW-0133">Cell shape</keyword>
<dbReference type="GO" id="GO:0071555">
    <property type="term" value="P:cell wall organization"/>
    <property type="evidence" value="ECO:0007669"/>
    <property type="project" value="UniProtKB-KW"/>
</dbReference>
<dbReference type="GO" id="GO:0008763">
    <property type="term" value="F:UDP-N-acetylmuramate-L-alanine ligase activity"/>
    <property type="evidence" value="ECO:0007669"/>
    <property type="project" value="UniProtKB-UniRule"/>
</dbReference>
<dbReference type="InterPro" id="IPR036615">
    <property type="entry name" value="Mur_ligase_C_dom_sf"/>
</dbReference>
<keyword evidence="5 14" id="KW-0436">Ligase</keyword>
<comment type="function">
    <text evidence="14">Cell wall formation.</text>
</comment>
<comment type="caution">
    <text evidence="18">The sequence shown here is derived from an EMBL/GenBank/DDBJ whole genome shotgun (WGS) entry which is preliminary data.</text>
</comment>
<dbReference type="UniPathway" id="UPA00219"/>
<evidence type="ECO:0000256" key="10">
    <source>
        <dbReference type="ARBA" id="ARBA00022984"/>
    </source>
</evidence>
<keyword evidence="11 14" id="KW-0131">Cell cycle</keyword>
<evidence type="ECO:0000256" key="6">
    <source>
        <dbReference type="ARBA" id="ARBA00022618"/>
    </source>
</evidence>
<dbReference type="InterPro" id="IPR036565">
    <property type="entry name" value="Mur-like_cat_sf"/>
</dbReference>
<evidence type="ECO:0000256" key="13">
    <source>
        <dbReference type="ARBA" id="ARBA00047833"/>
    </source>
</evidence>
<dbReference type="GO" id="GO:0005524">
    <property type="term" value="F:ATP binding"/>
    <property type="evidence" value="ECO:0007669"/>
    <property type="project" value="UniProtKB-UniRule"/>
</dbReference>
<keyword evidence="4 14" id="KW-0963">Cytoplasm</keyword>
<evidence type="ECO:0000256" key="1">
    <source>
        <dbReference type="ARBA" id="ARBA00004496"/>
    </source>
</evidence>
<feature type="binding site" evidence="14">
    <location>
        <begin position="115"/>
        <end position="121"/>
    </location>
    <ligand>
        <name>ATP</name>
        <dbReference type="ChEBI" id="CHEBI:30616"/>
    </ligand>
</feature>
<evidence type="ECO:0000256" key="3">
    <source>
        <dbReference type="ARBA" id="ARBA00012211"/>
    </source>
</evidence>
<evidence type="ECO:0000256" key="14">
    <source>
        <dbReference type="HAMAP-Rule" id="MF_00046"/>
    </source>
</evidence>
<accession>A0A8J7PRI3</accession>
<dbReference type="Gene3D" id="3.40.1190.10">
    <property type="entry name" value="Mur-like, catalytic domain"/>
    <property type="match status" value="1"/>
</dbReference>
<gene>
    <name evidence="14" type="primary">murC</name>
    <name evidence="18" type="ORF">J0H12_05470</name>
</gene>
<evidence type="ECO:0000259" key="15">
    <source>
        <dbReference type="Pfam" id="PF01225"/>
    </source>
</evidence>
<feature type="domain" description="Mur ligase C-terminal" evidence="16">
    <location>
        <begin position="327"/>
        <end position="457"/>
    </location>
</feature>
<dbReference type="InterPro" id="IPR005758">
    <property type="entry name" value="UDP-N-AcMur_Ala_ligase_MurC"/>
</dbReference>
<dbReference type="GO" id="GO:0051301">
    <property type="term" value="P:cell division"/>
    <property type="evidence" value="ECO:0007669"/>
    <property type="project" value="UniProtKB-KW"/>
</dbReference>
<dbReference type="InterPro" id="IPR004101">
    <property type="entry name" value="Mur_ligase_C"/>
</dbReference>
<dbReference type="InterPro" id="IPR013221">
    <property type="entry name" value="Mur_ligase_cen"/>
</dbReference>
<keyword evidence="6 14" id="KW-0132">Cell division</keyword>
<feature type="domain" description="Mur ligase N-terminal catalytic" evidence="15">
    <location>
        <begin position="11"/>
        <end position="107"/>
    </location>
</feature>
<evidence type="ECO:0000256" key="5">
    <source>
        <dbReference type="ARBA" id="ARBA00022598"/>
    </source>
</evidence>
<dbReference type="EMBL" id="JAFKGL010000021">
    <property type="protein sequence ID" value="MBN9413352.1"/>
    <property type="molecule type" value="Genomic_DNA"/>
</dbReference>